<name>A0A5S5CJC5_9BACL</name>
<dbReference type="Pfam" id="PF06983">
    <property type="entry name" value="3-dmu-9_3-mt"/>
    <property type="match status" value="1"/>
</dbReference>
<gene>
    <name evidence="2" type="ORF">BCM02_101961</name>
</gene>
<evidence type="ECO:0000259" key="1">
    <source>
        <dbReference type="Pfam" id="PF06983"/>
    </source>
</evidence>
<dbReference type="InterPro" id="IPR029068">
    <property type="entry name" value="Glyas_Bleomycin-R_OHBP_Dase"/>
</dbReference>
<feature type="domain" description="PhnB-like" evidence="1">
    <location>
        <begin position="8"/>
        <end position="125"/>
    </location>
</feature>
<reference evidence="2 3" key="1">
    <citation type="submission" date="2019-07" db="EMBL/GenBank/DDBJ databases">
        <title>Genomic Encyclopedia of Type Strains, Phase III (KMG-III): the genomes of soil and plant-associated and newly described type strains.</title>
        <authorList>
            <person name="Whitman W."/>
        </authorList>
    </citation>
    <scope>NUCLEOTIDE SEQUENCE [LARGE SCALE GENOMIC DNA]</scope>
    <source>
        <strain evidence="2 3">BL24</strain>
    </source>
</reference>
<protein>
    <submittedName>
        <fullName evidence="2">PhnB protein</fullName>
    </submittedName>
</protein>
<dbReference type="RefSeq" id="WP_148927857.1">
    <property type="nucleotide sequence ID" value="NZ_VNHS01000001.1"/>
</dbReference>
<dbReference type="SUPFAM" id="SSF54593">
    <property type="entry name" value="Glyoxalase/Bleomycin resistance protein/Dihydroxybiphenyl dioxygenase"/>
    <property type="match status" value="1"/>
</dbReference>
<comment type="caution">
    <text evidence="2">The sequence shown here is derived from an EMBL/GenBank/DDBJ whole genome shotgun (WGS) entry which is preliminary data.</text>
</comment>
<dbReference type="PANTHER" id="PTHR33990">
    <property type="entry name" value="PROTEIN YJDN-RELATED"/>
    <property type="match status" value="1"/>
</dbReference>
<organism evidence="2 3">
    <name type="scientific">Paenibacillus methanolicus</name>
    <dbReference type="NCBI Taxonomy" id="582686"/>
    <lineage>
        <taxon>Bacteria</taxon>
        <taxon>Bacillati</taxon>
        <taxon>Bacillota</taxon>
        <taxon>Bacilli</taxon>
        <taxon>Bacillales</taxon>
        <taxon>Paenibacillaceae</taxon>
        <taxon>Paenibacillus</taxon>
    </lineage>
</organism>
<keyword evidence="3" id="KW-1185">Reference proteome</keyword>
<dbReference type="EMBL" id="VNHS01000001">
    <property type="protein sequence ID" value="TYP79840.1"/>
    <property type="molecule type" value="Genomic_DNA"/>
</dbReference>
<dbReference type="OrthoDB" id="9795306at2"/>
<sequence>MAVLRAYIFCDNAREQAEYYARVLKGKIGLVETYGDLAGSDYHDPDRVEHLELHAVGAVFYLADMKGAVRGNAMDLTLEFESDEEAGDVFEALAEGSSVLVPFTSMHWGRMYGRLVDRYGVGWMIATSGQDAADGL</sequence>
<evidence type="ECO:0000313" key="2">
    <source>
        <dbReference type="EMBL" id="TYP79840.1"/>
    </source>
</evidence>
<dbReference type="InterPro" id="IPR028973">
    <property type="entry name" value="PhnB-like"/>
</dbReference>
<proteinExistence type="predicted"/>
<accession>A0A5S5CJC5</accession>
<evidence type="ECO:0000313" key="3">
    <source>
        <dbReference type="Proteomes" id="UP000323257"/>
    </source>
</evidence>
<dbReference type="Gene3D" id="3.10.180.10">
    <property type="entry name" value="2,3-Dihydroxybiphenyl 1,2-Dioxygenase, domain 1"/>
    <property type="match status" value="1"/>
</dbReference>
<dbReference type="PANTHER" id="PTHR33990:SF1">
    <property type="entry name" value="PROTEIN YJDN"/>
    <property type="match status" value="1"/>
</dbReference>
<dbReference type="AlphaFoldDB" id="A0A5S5CJC5"/>
<dbReference type="Proteomes" id="UP000323257">
    <property type="component" value="Unassembled WGS sequence"/>
</dbReference>